<keyword evidence="3" id="KW-1185">Reference proteome</keyword>
<dbReference type="PANTHER" id="PTHR38430">
    <property type="entry name" value="PROTEIN-ARGININE KINASE ACTIVATOR PROTEIN"/>
    <property type="match status" value="1"/>
</dbReference>
<dbReference type="GO" id="GO:0050897">
    <property type="term" value="F:cobalt ion binding"/>
    <property type="evidence" value="ECO:0007669"/>
    <property type="project" value="TreeGrafter"/>
</dbReference>
<gene>
    <name evidence="2" type="ORF">CD30_03290</name>
</gene>
<dbReference type="eggNOG" id="COG3880">
    <property type="taxonomic scope" value="Bacteria"/>
</dbReference>
<dbReference type="EMBL" id="JPVQ01000003">
    <property type="protein sequence ID" value="KGR91939.1"/>
    <property type="molecule type" value="Genomic_DNA"/>
</dbReference>
<sequence>MICEHCKTKQATVTVTQIINGQKSERHYCEVCAAQFHPFNVDFQDEEQFPLAQLVSNWFGLPIWKNETNEKQQSNTQTTASCPGCGFTFRQFLNEGKLGCPKCYDTFSSKLPQVLEKIQSGTKHNGKVPGSSKNNHLLLKKQIETTREQLQLAIVEERFEDAAILRDEIKDMERKLEVGGVDTP</sequence>
<reference evidence="2 3" key="1">
    <citation type="submission" date="2014-02" db="EMBL/GenBank/DDBJ databases">
        <title>Draft genome sequence of Lysinibacillus massiliensis CCUG 49529.</title>
        <authorList>
            <person name="Zhang F."/>
            <person name="Wang G."/>
            <person name="Zhang L."/>
        </authorList>
    </citation>
    <scope>NUCLEOTIDE SEQUENCE [LARGE SCALE GENOMIC DNA]</scope>
    <source>
        <strain evidence="2 3">CCUG 49529</strain>
    </source>
</reference>
<dbReference type="Proteomes" id="UP000030595">
    <property type="component" value="Unassembled WGS sequence"/>
</dbReference>
<dbReference type="PANTHER" id="PTHR38430:SF1">
    <property type="entry name" value="PROTEIN-ARGININE KINASE ACTIVATOR PROTEIN"/>
    <property type="match status" value="1"/>
</dbReference>
<name>A0A0A3J4I7_9BACL</name>
<dbReference type="OrthoDB" id="9788704at2"/>
<dbReference type="Pfam" id="PF02151">
    <property type="entry name" value="UVR"/>
    <property type="match status" value="1"/>
</dbReference>
<dbReference type="InterPro" id="IPR025542">
    <property type="entry name" value="YacH"/>
</dbReference>
<dbReference type="GO" id="GO:0008270">
    <property type="term" value="F:zinc ion binding"/>
    <property type="evidence" value="ECO:0007669"/>
    <property type="project" value="TreeGrafter"/>
</dbReference>
<proteinExistence type="predicted"/>
<dbReference type="InterPro" id="IPR001943">
    <property type="entry name" value="UVR_dom"/>
</dbReference>
<organism evidence="2 3">
    <name type="scientific">Ureibacillus massiliensis 4400831 = CIP 108448 = CCUG 49529</name>
    <dbReference type="NCBI Taxonomy" id="1211035"/>
    <lineage>
        <taxon>Bacteria</taxon>
        <taxon>Bacillati</taxon>
        <taxon>Bacillota</taxon>
        <taxon>Bacilli</taxon>
        <taxon>Bacillales</taxon>
        <taxon>Caryophanaceae</taxon>
        <taxon>Ureibacillus</taxon>
    </lineage>
</organism>
<dbReference type="AlphaFoldDB" id="A0A0A3J4I7"/>
<dbReference type="GO" id="GO:0005507">
    <property type="term" value="F:copper ion binding"/>
    <property type="evidence" value="ECO:0007669"/>
    <property type="project" value="TreeGrafter"/>
</dbReference>
<evidence type="ECO:0000313" key="2">
    <source>
        <dbReference type="EMBL" id="KGR91939.1"/>
    </source>
</evidence>
<evidence type="ECO:0000259" key="1">
    <source>
        <dbReference type="PROSITE" id="PS50151"/>
    </source>
</evidence>
<dbReference type="GO" id="GO:1990170">
    <property type="term" value="P:stress response to cadmium ion"/>
    <property type="evidence" value="ECO:0007669"/>
    <property type="project" value="TreeGrafter"/>
</dbReference>
<evidence type="ECO:0000313" key="3">
    <source>
        <dbReference type="Proteomes" id="UP000030595"/>
    </source>
</evidence>
<protein>
    <recommendedName>
        <fullName evidence="1">UVR domain-containing protein</fullName>
    </recommendedName>
</protein>
<comment type="caution">
    <text evidence="2">The sequence shown here is derived from an EMBL/GenBank/DDBJ whole genome shotgun (WGS) entry which is preliminary data.</text>
</comment>
<dbReference type="PIRSF" id="PIRSF015034">
    <property type="entry name" value="YacH"/>
    <property type="match status" value="1"/>
</dbReference>
<dbReference type="RefSeq" id="WP_036172373.1">
    <property type="nucleotide sequence ID" value="NZ_AVCZ01000003.1"/>
</dbReference>
<dbReference type="GO" id="GO:0046870">
    <property type="term" value="F:cadmium ion binding"/>
    <property type="evidence" value="ECO:0007669"/>
    <property type="project" value="TreeGrafter"/>
</dbReference>
<dbReference type="GO" id="GO:1990169">
    <property type="term" value="P:stress response to copper ion"/>
    <property type="evidence" value="ECO:0007669"/>
    <property type="project" value="TreeGrafter"/>
</dbReference>
<accession>A0A0A3J4I7</accession>
<feature type="domain" description="UVR" evidence="1">
    <location>
        <begin position="140"/>
        <end position="175"/>
    </location>
</feature>
<dbReference type="PROSITE" id="PS50151">
    <property type="entry name" value="UVR"/>
    <property type="match status" value="1"/>
</dbReference>